<dbReference type="PATRIC" id="fig|1789004.3.peg.2162"/>
<dbReference type="GO" id="GO:0004519">
    <property type="term" value="F:endonuclease activity"/>
    <property type="evidence" value="ECO:0007669"/>
    <property type="project" value="UniProtKB-KW"/>
</dbReference>
<dbReference type="STRING" id="1789004.FEMY_20870"/>
<evidence type="ECO:0000313" key="2">
    <source>
        <dbReference type="Proteomes" id="UP000075653"/>
    </source>
</evidence>
<dbReference type="Proteomes" id="UP000075653">
    <property type="component" value="Unassembled WGS sequence"/>
</dbReference>
<sequence length="300" mass="34005">MAAKQAERQLVEIFGHAPRDHSSAARTFWQLNACPFIGKECTKFDHTRTICYGTCSVTNAEQEVVICPNRLYENNYEAIRKVGSDVFGDIPFMLFNEYVRIVASGNHQMDCLVALGHNSGKEVKISQLSMDWVIAHIRNQQLVEYVGIEVQSIDITGNYRDAWYAARDMRDSIPASGHGLNWANVHKRLIPQIIRKSLVYSKSLLVKNGLHFIVPEPVYQRFEAIIGANIPLVDRPGKEVIVVHTYDIGPRVEQGRMRRLVLNRELMFDLNEFSKRFISGPNLPPGIALDDKIRSILAVS</sequence>
<protein>
    <submittedName>
        <fullName evidence="1">Restriction endonuclease NotI</fullName>
    </submittedName>
</protein>
<accession>A0A149VVY1</accession>
<organism evidence="1 2">
    <name type="scientific">Ferrovum myxofaciens</name>
    <dbReference type="NCBI Taxonomy" id="416213"/>
    <lineage>
        <taxon>Bacteria</taxon>
        <taxon>Pseudomonadati</taxon>
        <taxon>Pseudomonadota</taxon>
        <taxon>Betaproteobacteria</taxon>
        <taxon>Ferrovales</taxon>
        <taxon>Ferrovaceae</taxon>
        <taxon>Ferrovum</taxon>
    </lineage>
</organism>
<dbReference type="AlphaFoldDB" id="A0A149VVY1"/>
<reference evidence="1 2" key="1">
    <citation type="submission" date="2016-01" db="EMBL/GenBank/DDBJ databases">
        <title>Genome sequence of the acidophilic iron oxidising Ferrovum strain Z-31.</title>
        <authorList>
            <person name="Poehlein A."/>
            <person name="Ullrich S.R."/>
            <person name="Schloemann M."/>
            <person name="Muehling M."/>
            <person name="Daniel R."/>
        </authorList>
    </citation>
    <scope>NUCLEOTIDE SEQUENCE [LARGE SCALE GENOMIC DNA]</scope>
    <source>
        <strain evidence="1 2">Z-31</strain>
    </source>
</reference>
<dbReference type="RefSeq" id="WP_062188455.1">
    <property type="nucleotide sequence ID" value="NZ_LRRD01000064.1"/>
</dbReference>
<comment type="caution">
    <text evidence="1">The sequence shown here is derived from an EMBL/GenBank/DDBJ whole genome shotgun (WGS) entry which is preliminary data.</text>
</comment>
<keyword evidence="1" id="KW-0540">Nuclease</keyword>
<dbReference type="EMBL" id="LRRD01000064">
    <property type="protein sequence ID" value="KXW57391.1"/>
    <property type="molecule type" value="Genomic_DNA"/>
</dbReference>
<name>A0A149VVY1_9PROT</name>
<keyword evidence="1" id="KW-0378">Hydrolase</keyword>
<keyword evidence="1" id="KW-0255">Endonuclease</keyword>
<gene>
    <name evidence="1" type="ORF">FEMY_20870</name>
</gene>
<keyword evidence="2" id="KW-1185">Reference proteome</keyword>
<evidence type="ECO:0000313" key="1">
    <source>
        <dbReference type="EMBL" id="KXW57391.1"/>
    </source>
</evidence>
<proteinExistence type="predicted"/>